<keyword evidence="1" id="KW-0812">Transmembrane</keyword>
<evidence type="ECO:0000313" key="3">
    <source>
        <dbReference type="Proteomes" id="UP000231581"/>
    </source>
</evidence>
<name>A0A2H0BTG4_9BACT</name>
<organism evidence="2 3">
    <name type="scientific">Candidatus Uhrbacteria bacterium CG22_combo_CG10-13_8_21_14_all_47_17</name>
    <dbReference type="NCBI Taxonomy" id="1975041"/>
    <lineage>
        <taxon>Bacteria</taxon>
        <taxon>Candidatus Uhriibacteriota</taxon>
    </lineage>
</organism>
<protein>
    <submittedName>
        <fullName evidence="2">Uncharacterized protein</fullName>
    </submittedName>
</protein>
<keyword evidence="1" id="KW-0472">Membrane</keyword>
<keyword evidence="1" id="KW-1133">Transmembrane helix</keyword>
<evidence type="ECO:0000256" key="1">
    <source>
        <dbReference type="SAM" id="Phobius"/>
    </source>
</evidence>
<comment type="caution">
    <text evidence="2">The sequence shown here is derived from an EMBL/GenBank/DDBJ whole genome shotgun (WGS) entry which is preliminary data.</text>
</comment>
<proteinExistence type="predicted"/>
<gene>
    <name evidence="2" type="ORF">COX00_00475</name>
</gene>
<dbReference type="Proteomes" id="UP000231581">
    <property type="component" value="Unassembled WGS sequence"/>
</dbReference>
<accession>A0A2H0BTG4</accession>
<feature type="transmembrane region" description="Helical" evidence="1">
    <location>
        <begin position="12"/>
        <end position="30"/>
    </location>
</feature>
<reference evidence="2 3" key="1">
    <citation type="submission" date="2017-09" db="EMBL/GenBank/DDBJ databases">
        <title>Depth-based differentiation of microbial function through sediment-hosted aquifers and enrichment of novel symbionts in the deep terrestrial subsurface.</title>
        <authorList>
            <person name="Probst A.J."/>
            <person name="Ladd B."/>
            <person name="Jarett J.K."/>
            <person name="Geller-Mcgrath D.E."/>
            <person name="Sieber C.M."/>
            <person name="Emerson J.B."/>
            <person name="Anantharaman K."/>
            <person name="Thomas B.C."/>
            <person name="Malmstrom R."/>
            <person name="Stieglmeier M."/>
            <person name="Klingl A."/>
            <person name="Woyke T."/>
            <person name="Ryan C.M."/>
            <person name="Banfield J.F."/>
        </authorList>
    </citation>
    <scope>NUCLEOTIDE SEQUENCE [LARGE SCALE GENOMIC DNA]</scope>
    <source>
        <strain evidence="2">CG22_combo_CG10-13_8_21_14_all_47_17</strain>
    </source>
</reference>
<dbReference type="EMBL" id="PCSZ01000011">
    <property type="protein sequence ID" value="PIP60952.1"/>
    <property type="molecule type" value="Genomic_DNA"/>
</dbReference>
<sequence>MRLFTWRRRLIVIGTTIGMIALFGLLGYGADMLFHSQPFGTIIGFFVSFPVAQVLMVRLLKTDIKQDSSSTPHDSV</sequence>
<feature type="transmembrane region" description="Helical" evidence="1">
    <location>
        <begin position="42"/>
        <end position="60"/>
    </location>
</feature>
<evidence type="ECO:0000313" key="2">
    <source>
        <dbReference type="EMBL" id="PIP60952.1"/>
    </source>
</evidence>
<dbReference type="AlphaFoldDB" id="A0A2H0BTG4"/>